<accession>A0AAW1L866</accession>
<dbReference type="EMBL" id="JASPKY010000152">
    <property type="protein sequence ID" value="KAK9730151.1"/>
    <property type="molecule type" value="Genomic_DNA"/>
</dbReference>
<dbReference type="Proteomes" id="UP001458880">
    <property type="component" value="Unassembled WGS sequence"/>
</dbReference>
<feature type="compositionally biased region" description="Low complexity" evidence="2">
    <location>
        <begin position="571"/>
        <end position="582"/>
    </location>
</feature>
<keyword evidence="4" id="KW-1185">Reference proteome</keyword>
<evidence type="ECO:0000313" key="3">
    <source>
        <dbReference type="EMBL" id="KAK9730151.1"/>
    </source>
</evidence>
<feature type="region of interest" description="Disordered" evidence="2">
    <location>
        <begin position="814"/>
        <end position="859"/>
    </location>
</feature>
<feature type="compositionally biased region" description="Polar residues" evidence="2">
    <location>
        <begin position="670"/>
        <end position="688"/>
    </location>
</feature>
<feature type="region of interest" description="Disordered" evidence="2">
    <location>
        <begin position="668"/>
        <end position="783"/>
    </location>
</feature>
<evidence type="ECO:0000256" key="2">
    <source>
        <dbReference type="SAM" id="MobiDB-lite"/>
    </source>
</evidence>
<feature type="compositionally biased region" description="Polar residues" evidence="2">
    <location>
        <begin position="871"/>
        <end position="901"/>
    </location>
</feature>
<keyword evidence="1" id="KW-0175">Coiled coil</keyword>
<feature type="compositionally biased region" description="Basic and acidic residues" evidence="2">
    <location>
        <begin position="716"/>
        <end position="738"/>
    </location>
</feature>
<sequence>MNEKDQDLNITESFPEITDKPIDISYNLTPTPTTIDKPTDTTISDIIESAASQLTNMEPNEISWSSISTSESFLKNHDFLQQVIPEDNPVKAEALSMIYAKPVTPEKIDKKPLEIKTESIHKSDNHPRFTDNLPAIPSTSKMCESSHLSAITTQMSSFGTDQVLTTRAADLHSAVNFGGELGVNSENANPMYGKDFDTIDEDDTPIIEKVKAYGTMHIGSGTNSDHNYSMGGPFLGGEYESSELSTKQLAQENDQKANSAEDFGNTGIEGDSMFPFSAQVCISFIENNLTQESNRSLNHSPVDGGTDYHLPEQDGQLPFSFAENQDATHQLQDSQNTIKILNQECDSRQEDNITSFREDFSNPMSVENMSSIQFNDFPLTNLGFEDIDRISFTAATVQTSDHQNHILKANEREKVTVIYNEHDFASTNSIKEITCLETPQLSKNDLIRSSIKQEVISKEITCLETPQLSKNDLIRSSIKQEVISTRQRRQSPEKVGSRSPKKSKKCKERDAPLSNFSSVMKAKAIADIERKKFENKRQRVDYGYIRQNTKTQVLAPVKKISPAPTPDRKSPQQAASISSSPARNEVNNVDTAIVPTEKIDHEKKSEEMLPILAEKPKDHKEIVQEKLHDLLSVISINNKFDTVKLRRRQPPERLSDTLAMEMLVKDSKNQLKQFSRPPTSPKQYLRSQNKPKKPIKLDKPGGKLVDYDDSSLSDEQPGKFYEKIKKDKIDHPAKRYSDTSDDDCFNKPKRTPTKTDLNRPCTLNNGEHAAKRPGDNSDADFTNRSKIPRMQIDSDRVFDALKRSQDTNKFMRKKEETKNANQDFNLTPRWATTPNNCYDAKRRIPSGSQPRHDQRLYPNKSRSAIILNSEYNPQNSPYKQYQATTSQNPPNPRNLCSNARLPSSGKHANVPYGADGKAAKGGSHDSRSSQCTSAENPVQNPKNSSDLDWLNKLNEILGPPSGIFGTAYKH</sequence>
<evidence type="ECO:0000256" key="1">
    <source>
        <dbReference type="SAM" id="Coils"/>
    </source>
</evidence>
<name>A0AAW1L866_POPJA</name>
<feature type="region of interest" description="Disordered" evidence="2">
    <location>
        <begin position="240"/>
        <end position="268"/>
    </location>
</feature>
<feature type="region of interest" description="Disordered" evidence="2">
    <location>
        <begin position="480"/>
        <end position="513"/>
    </location>
</feature>
<dbReference type="AlphaFoldDB" id="A0AAW1L866"/>
<feature type="compositionally biased region" description="Polar residues" evidence="2">
    <location>
        <begin position="819"/>
        <end position="836"/>
    </location>
</feature>
<organism evidence="3 4">
    <name type="scientific">Popillia japonica</name>
    <name type="common">Japanese beetle</name>
    <dbReference type="NCBI Taxonomy" id="7064"/>
    <lineage>
        <taxon>Eukaryota</taxon>
        <taxon>Metazoa</taxon>
        <taxon>Ecdysozoa</taxon>
        <taxon>Arthropoda</taxon>
        <taxon>Hexapoda</taxon>
        <taxon>Insecta</taxon>
        <taxon>Pterygota</taxon>
        <taxon>Neoptera</taxon>
        <taxon>Endopterygota</taxon>
        <taxon>Coleoptera</taxon>
        <taxon>Polyphaga</taxon>
        <taxon>Scarabaeiformia</taxon>
        <taxon>Scarabaeidae</taxon>
        <taxon>Rutelinae</taxon>
        <taxon>Popillia</taxon>
    </lineage>
</organism>
<feature type="compositionally biased region" description="Polar residues" evidence="2">
    <location>
        <begin position="928"/>
        <end position="946"/>
    </location>
</feature>
<feature type="region of interest" description="Disordered" evidence="2">
    <location>
        <begin position="294"/>
        <end position="315"/>
    </location>
</feature>
<feature type="region of interest" description="Disordered" evidence="2">
    <location>
        <begin position="556"/>
        <end position="585"/>
    </location>
</feature>
<feature type="compositionally biased region" description="Polar residues" evidence="2">
    <location>
        <begin position="242"/>
        <end position="258"/>
    </location>
</feature>
<comment type="caution">
    <text evidence="3">The sequence shown here is derived from an EMBL/GenBank/DDBJ whole genome shotgun (WGS) entry which is preliminary data.</text>
</comment>
<feature type="coiled-coil region" evidence="1">
    <location>
        <begin position="324"/>
        <end position="351"/>
    </location>
</feature>
<protein>
    <submittedName>
        <fullName evidence="3">Uncharacterized protein</fullName>
    </submittedName>
</protein>
<reference evidence="3 4" key="1">
    <citation type="journal article" date="2024" name="BMC Genomics">
        <title>De novo assembly and annotation of Popillia japonica's genome with initial clues to its potential as an invasive pest.</title>
        <authorList>
            <person name="Cucini C."/>
            <person name="Boschi S."/>
            <person name="Funari R."/>
            <person name="Cardaioli E."/>
            <person name="Iannotti N."/>
            <person name="Marturano G."/>
            <person name="Paoli F."/>
            <person name="Bruttini M."/>
            <person name="Carapelli A."/>
            <person name="Frati F."/>
            <person name="Nardi F."/>
        </authorList>
    </citation>
    <scope>NUCLEOTIDE SEQUENCE [LARGE SCALE GENOMIC DNA]</scope>
    <source>
        <strain evidence="3">DMR45628</strain>
    </source>
</reference>
<feature type="region of interest" description="Disordered" evidence="2">
    <location>
        <begin position="871"/>
        <end position="946"/>
    </location>
</feature>
<proteinExistence type="predicted"/>
<gene>
    <name evidence="3" type="ORF">QE152_g15495</name>
</gene>
<evidence type="ECO:0000313" key="4">
    <source>
        <dbReference type="Proteomes" id="UP001458880"/>
    </source>
</evidence>